<feature type="region of interest" description="Disordered" evidence="7">
    <location>
        <begin position="181"/>
        <end position="203"/>
    </location>
</feature>
<evidence type="ECO:0000256" key="3">
    <source>
        <dbReference type="ARBA" id="ARBA00022692"/>
    </source>
</evidence>
<keyword evidence="3 8" id="KW-0812">Transmembrane</keyword>
<comment type="caution">
    <text evidence="11">The sequence shown here is derived from an EMBL/GenBank/DDBJ whole genome shotgun (WGS) entry which is preliminary data.</text>
</comment>
<organism evidence="11 12">
    <name type="scientific">Aspergillus pseudoustus</name>
    <dbReference type="NCBI Taxonomy" id="1810923"/>
    <lineage>
        <taxon>Eukaryota</taxon>
        <taxon>Fungi</taxon>
        <taxon>Dikarya</taxon>
        <taxon>Ascomycota</taxon>
        <taxon>Pezizomycotina</taxon>
        <taxon>Eurotiomycetes</taxon>
        <taxon>Eurotiomycetidae</taxon>
        <taxon>Eurotiales</taxon>
        <taxon>Aspergillaceae</taxon>
        <taxon>Aspergillus</taxon>
        <taxon>Aspergillus subgen. Nidulantes</taxon>
    </lineage>
</organism>
<dbReference type="CDD" id="cd09630">
    <property type="entry name" value="CDH_like_cytochrome"/>
    <property type="match status" value="1"/>
</dbReference>
<evidence type="ECO:0000256" key="5">
    <source>
        <dbReference type="ARBA" id="ARBA00022989"/>
    </source>
</evidence>
<accession>A0ABR4K588</accession>
<comment type="subcellular location">
    <subcellularLocation>
        <location evidence="1">Membrane</location>
    </subcellularLocation>
</comment>
<evidence type="ECO:0000256" key="8">
    <source>
        <dbReference type="SAM" id="Phobius"/>
    </source>
</evidence>
<dbReference type="Gene3D" id="2.60.40.1210">
    <property type="entry name" value="Cellobiose dehydrogenase, cytochrome domain"/>
    <property type="match status" value="1"/>
</dbReference>
<feature type="chain" id="PRO_5046736413" description="Cytochrome b561 domain-containing protein" evidence="9">
    <location>
        <begin position="21"/>
        <end position="388"/>
    </location>
</feature>
<feature type="compositionally biased region" description="Low complexity" evidence="7">
    <location>
        <begin position="186"/>
        <end position="201"/>
    </location>
</feature>
<evidence type="ECO:0000256" key="9">
    <source>
        <dbReference type="SAM" id="SignalP"/>
    </source>
</evidence>
<evidence type="ECO:0000256" key="6">
    <source>
        <dbReference type="ARBA" id="ARBA00023136"/>
    </source>
</evidence>
<dbReference type="PANTHER" id="PTHR47797:SF1">
    <property type="entry name" value="CYTOCHROME B561 DOMAIN-CONTAINING PROTEIN-RELATED"/>
    <property type="match status" value="1"/>
</dbReference>
<dbReference type="PROSITE" id="PS50939">
    <property type="entry name" value="CYTOCHROME_B561"/>
    <property type="match status" value="1"/>
</dbReference>
<dbReference type="SMART" id="SM00664">
    <property type="entry name" value="DoH"/>
    <property type="match status" value="1"/>
</dbReference>
<keyword evidence="5 8" id="KW-1133">Transmembrane helix</keyword>
<evidence type="ECO:0000256" key="2">
    <source>
        <dbReference type="ARBA" id="ARBA00022448"/>
    </source>
</evidence>
<evidence type="ECO:0000313" key="11">
    <source>
        <dbReference type="EMBL" id="KAL2847493.1"/>
    </source>
</evidence>
<dbReference type="SMART" id="SM00665">
    <property type="entry name" value="B561"/>
    <property type="match status" value="1"/>
</dbReference>
<dbReference type="Pfam" id="PF03188">
    <property type="entry name" value="Cytochrom_B561"/>
    <property type="match status" value="1"/>
</dbReference>
<evidence type="ECO:0000259" key="10">
    <source>
        <dbReference type="PROSITE" id="PS50939"/>
    </source>
</evidence>
<keyword evidence="6 8" id="KW-0472">Membrane</keyword>
<dbReference type="Proteomes" id="UP001610446">
    <property type="component" value="Unassembled WGS sequence"/>
</dbReference>
<dbReference type="PANTHER" id="PTHR47797">
    <property type="entry name" value="DEHYDROGENASE, PUTATIVE (AFU_ORTHOLOGUE AFUA_8G05805)-RELATED"/>
    <property type="match status" value="1"/>
</dbReference>
<evidence type="ECO:0000313" key="12">
    <source>
        <dbReference type="Proteomes" id="UP001610446"/>
    </source>
</evidence>
<dbReference type="SUPFAM" id="SSF49344">
    <property type="entry name" value="CBD9-like"/>
    <property type="match status" value="1"/>
</dbReference>
<keyword evidence="4" id="KW-0249">Electron transport</keyword>
<evidence type="ECO:0000256" key="4">
    <source>
        <dbReference type="ARBA" id="ARBA00022982"/>
    </source>
</evidence>
<dbReference type="InterPro" id="IPR006593">
    <property type="entry name" value="Cyt_b561/ferric_Rdtase_TM"/>
</dbReference>
<proteinExistence type="predicted"/>
<dbReference type="EMBL" id="JBFXLU010000055">
    <property type="protein sequence ID" value="KAL2847493.1"/>
    <property type="molecule type" value="Genomic_DNA"/>
</dbReference>
<evidence type="ECO:0000256" key="7">
    <source>
        <dbReference type="SAM" id="MobiDB-lite"/>
    </source>
</evidence>
<gene>
    <name evidence="11" type="ORF">BJY01DRAFT_212446</name>
</gene>
<feature type="transmembrane region" description="Helical" evidence="8">
    <location>
        <begin position="210"/>
        <end position="235"/>
    </location>
</feature>
<dbReference type="InterPro" id="IPR005018">
    <property type="entry name" value="DOMON_domain"/>
</dbReference>
<feature type="domain" description="Cytochrome b561" evidence="10">
    <location>
        <begin position="176"/>
        <end position="372"/>
    </location>
</feature>
<protein>
    <recommendedName>
        <fullName evidence="10">Cytochrome b561 domain-containing protein</fullName>
    </recommendedName>
</protein>
<evidence type="ECO:0000256" key="1">
    <source>
        <dbReference type="ARBA" id="ARBA00004370"/>
    </source>
</evidence>
<name>A0ABR4K588_9EURO</name>
<feature type="transmembrane region" description="Helical" evidence="8">
    <location>
        <begin position="318"/>
        <end position="338"/>
    </location>
</feature>
<feature type="signal peptide" evidence="9">
    <location>
        <begin position="1"/>
        <end position="20"/>
    </location>
</feature>
<feature type="transmembrane region" description="Helical" evidence="8">
    <location>
        <begin position="274"/>
        <end position="298"/>
    </location>
</feature>
<dbReference type="Pfam" id="PF16010">
    <property type="entry name" value="CDH-cyt"/>
    <property type="match status" value="1"/>
</dbReference>
<feature type="transmembrane region" description="Helical" evidence="8">
    <location>
        <begin position="350"/>
        <end position="371"/>
    </location>
</feature>
<keyword evidence="2" id="KW-0813">Transport</keyword>
<sequence>MKLIWTLAIMAFAFVRSAIADIYSFRANSKITYSIAVLSSSVGSEPSDLFFQIVAPTSYKWVALGQGTGMTGADIFVLYSSSPNNDNITLSPRAGKGHIMPEYNPDARVTLLDGTGISDGYMTANVRCESCISRSPSNWIWAAKEGSPISSPNKEVVISQHDFTGTHSINLEQATITTLNTSNPFTQHTSTTAPTTSTSDSNESPSTAVLVAHGTLMAVAFIILFPISALSLHLIPSAKTVTRIHAPLQLLTLCVVAAGLGIGVYLAVQVDELASYHTIVGFIVVGTLIVFQPALGLLQHLHFRKTREKSAYAYIHRWFGRIMILLGIINGGLGIMLVGIGEPGNPKTVVVVYSALAGVVVLIYIAILVLWPALRARRKGESPAASTP</sequence>
<feature type="transmembrane region" description="Helical" evidence="8">
    <location>
        <begin position="247"/>
        <end position="268"/>
    </location>
</feature>
<keyword evidence="12" id="KW-1185">Reference proteome</keyword>
<dbReference type="InterPro" id="IPR015920">
    <property type="entry name" value="Cellobiose_DH-like_cyt"/>
</dbReference>
<keyword evidence="9" id="KW-0732">Signal</keyword>
<reference evidence="11 12" key="1">
    <citation type="submission" date="2024-07" db="EMBL/GenBank/DDBJ databases">
        <title>Section-level genome sequencing and comparative genomics of Aspergillus sections Usti and Cavernicolus.</title>
        <authorList>
            <consortium name="Lawrence Berkeley National Laboratory"/>
            <person name="Nybo J.L."/>
            <person name="Vesth T.C."/>
            <person name="Theobald S."/>
            <person name="Frisvad J.C."/>
            <person name="Larsen T.O."/>
            <person name="Kjaerboelling I."/>
            <person name="Rothschild-Mancinelli K."/>
            <person name="Lyhne E.K."/>
            <person name="Kogle M.E."/>
            <person name="Barry K."/>
            <person name="Clum A."/>
            <person name="Na H."/>
            <person name="Ledsgaard L."/>
            <person name="Lin J."/>
            <person name="Lipzen A."/>
            <person name="Kuo A."/>
            <person name="Riley R."/>
            <person name="Mondo S."/>
            <person name="Labutti K."/>
            <person name="Haridas S."/>
            <person name="Pangalinan J."/>
            <person name="Salamov A.A."/>
            <person name="Simmons B.A."/>
            <person name="Magnuson J.K."/>
            <person name="Chen J."/>
            <person name="Drula E."/>
            <person name="Henrissat B."/>
            <person name="Wiebenga A."/>
            <person name="Lubbers R.J."/>
            <person name="Gomes A.C."/>
            <person name="Makela M.R."/>
            <person name="Stajich J."/>
            <person name="Grigoriev I.V."/>
            <person name="Mortensen U.H."/>
            <person name="De Vries R.P."/>
            <person name="Baker S.E."/>
            <person name="Andersen M.R."/>
        </authorList>
    </citation>
    <scope>NUCLEOTIDE SEQUENCE [LARGE SCALE GENOMIC DNA]</scope>
    <source>
        <strain evidence="11 12">CBS 123904</strain>
    </source>
</reference>
<dbReference type="CDD" id="cd08760">
    <property type="entry name" value="Cyt_b561_FRRS1_like"/>
    <property type="match status" value="1"/>
</dbReference>